<dbReference type="PANTHER" id="PTHR21310:SF54">
    <property type="entry name" value="AMINOGLYCOSIDE PHOSPHOTRANSFERASE DOMAIN-CONTAINING PROTEIN"/>
    <property type="match status" value="1"/>
</dbReference>
<organism evidence="2 3">
    <name type="scientific">Amniculicola lignicola CBS 123094</name>
    <dbReference type="NCBI Taxonomy" id="1392246"/>
    <lineage>
        <taxon>Eukaryota</taxon>
        <taxon>Fungi</taxon>
        <taxon>Dikarya</taxon>
        <taxon>Ascomycota</taxon>
        <taxon>Pezizomycotina</taxon>
        <taxon>Dothideomycetes</taxon>
        <taxon>Pleosporomycetidae</taxon>
        <taxon>Pleosporales</taxon>
        <taxon>Amniculicolaceae</taxon>
        <taxon>Amniculicola</taxon>
    </lineage>
</organism>
<dbReference type="SUPFAM" id="SSF56112">
    <property type="entry name" value="Protein kinase-like (PK-like)"/>
    <property type="match status" value="1"/>
</dbReference>
<dbReference type="InterPro" id="IPR011009">
    <property type="entry name" value="Kinase-like_dom_sf"/>
</dbReference>
<proteinExistence type="predicted"/>
<name>A0A6A5WGJ7_9PLEO</name>
<dbReference type="InterPro" id="IPR002575">
    <property type="entry name" value="Aminoglycoside_PTrfase"/>
</dbReference>
<dbReference type="Gene3D" id="3.90.1200.10">
    <property type="match status" value="1"/>
</dbReference>
<dbReference type="GO" id="GO:0016740">
    <property type="term" value="F:transferase activity"/>
    <property type="evidence" value="ECO:0007669"/>
    <property type="project" value="UniProtKB-KW"/>
</dbReference>
<keyword evidence="3" id="KW-1185">Reference proteome</keyword>
<dbReference type="OrthoDB" id="5404599at2759"/>
<sequence length="301" mass="34897">MAATQQNPFTALPDGSLLEMDFLDSSWFQPHVSTRTFPSPEEVRSVALTQRGLRWPAKFENLGLIVKFGRQISTQEAINLWAIRKVIQNQTLVPEVYGWRVVQNGEFPEVFIYMQLVQGPTLAEQWDSMLVHDKQTVCNDLHVFVSRYREFRQNESAQVIGSVSHGLVPDRCLKQLPYLKLFPTRASFQDWLSWLWRRHDPDPQSIEDPWREILSDRGPIVFTHGDLRPTNIIVTTTSPTRLVSVIDWEQAGWYPDYWESCKARYTAAPDGEWWGWIDHFVTPNEAAYESFSFYVGALGLF</sequence>
<evidence type="ECO:0000313" key="2">
    <source>
        <dbReference type="EMBL" id="KAF1996786.1"/>
    </source>
</evidence>
<keyword evidence="2" id="KW-0808">Transferase</keyword>
<reference evidence="2" key="1">
    <citation type="journal article" date="2020" name="Stud. Mycol.">
        <title>101 Dothideomycetes genomes: a test case for predicting lifestyles and emergence of pathogens.</title>
        <authorList>
            <person name="Haridas S."/>
            <person name="Albert R."/>
            <person name="Binder M."/>
            <person name="Bloem J."/>
            <person name="Labutti K."/>
            <person name="Salamov A."/>
            <person name="Andreopoulos B."/>
            <person name="Baker S."/>
            <person name="Barry K."/>
            <person name="Bills G."/>
            <person name="Bluhm B."/>
            <person name="Cannon C."/>
            <person name="Castanera R."/>
            <person name="Culley D."/>
            <person name="Daum C."/>
            <person name="Ezra D."/>
            <person name="Gonzalez J."/>
            <person name="Henrissat B."/>
            <person name="Kuo A."/>
            <person name="Liang C."/>
            <person name="Lipzen A."/>
            <person name="Lutzoni F."/>
            <person name="Magnuson J."/>
            <person name="Mondo S."/>
            <person name="Nolan M."/>
            <person name="Ohm R."/>
            <person name="Pangilinan J."/>
            <person name="Park H.-J."/>
            <person name="Ramirez L."/>
            <person name="Alfaro M."/>
            <person name="Sun H."/>
            <person name="Tritt A."/>
            <person name="Yoshinaga Y."/>
            <person name="Zwiers L.-H."/>
            <person name="Turgeon B."/>
            <person name="Goodwin S."/>
            <person name="Spatafora J."/>
            <person name="Crous P."/>
            <person name="Grigoriev I."/>
        </authorList>
    </citation>
    <scope>NUCLEOTIDE SEQUENCE</scope>
    <source>
        <strain evidence="2">CBS 123094</strain>
    </source>
</reference>
<dbReference type="InterPro" id="IPR051678">
    <property type="entry name" value="AGP_Transferase"/>
</dbReference>
<dbReference type="EMBL" id="ML977621">
    <property type="protein sequence ID" value="KAF1996786.1"/>
    <property type="molecule type" value="Genomic_DNA"/>
</dbReference>
<feature type="domain" description="Aminoglycoside phosphotransferase" evidence="1">
    <location>
        <begin position="76"/>
        <end position="255"/>
    </location>
</feature>
<protein>
    <submittedName>
        <fullName evidence="2">Phosphotransferase enzyme family protein</fullName>
    </submittedName>
</protein>
<dbReference type="Pfam" id="PF01636">
    <property type="entry name" value="APH"/>
    <property type="match status" value="1"/>
</dbReference>
<evidence type="ECO:0000313" key="3">
    <source>
        <dbReference type="Proteomes" id="UP000799779"/>
    </source>
</evidence>
<dbReference type="Proteomes" id="UP000799779">
    <property type="component" value="Unassembled WGS sequence"/>
</dbReference>
<evidence type="ECO:0000259" key="1">
    <source>
        <dbReference type="Pfam" id="PF01636"/>
    </source>
</evidence>
<gene>
    <name evidence="2" type="ORF">P154DRAFT_472132</name>
</gene>
<dbReference type="PANTHER" id="PTHR21310">
    <property type="entry name" value="AMINOGLYCOSIDE PHOSPHOTRANSFERASE-RELATED-RELATED"/>
    <property type="match status" value="1"/>
</dbReference>
<dbReference type="AlphaFoldDB" id="A0A6A5WGJ7"/>
<accession>A0A6A5WGJ7</accession>